<evidence type="ECO:0000256" key="7">
    <source>
        <dbReference type="SAM" id="SignalP"/>
    </source>
</evidence>
<evidence type="ECO:0000256" key="2">
    <source>
        <dbReference type="ARBA" id="ARBA00022617"/>
    </source>
</evidence>
<feature type="signal peptide" evidence="7">
    <location>
        <begin position="1"/>
        <end position="22"/>
    </location>
</feature>
<dbReference type="PANTHER" id="PTHR33751:SF9">
    <property type="entry name" value="CYTOCHROME C4"/>
    <property type="match status" value="1"/>
</dbReference>
<dbReference type="GO" id="GO:0009055">
    <property type="term" value="F:electron transfer activity"/>
    <property type="evidence" value="ECO:0007669"/>
    <property type="project" value="InterPro"/>
</dbReference>
<dbReference type="SUPFAM" id="SSF46626">
    <property type="entry name" value="Cytochrome c"/>
    <property type="match status" value="1"/>
</dbReference>
<organism evidence="9 10">
    <name type="scientific">Muricoccus nepalensis</name>
    <dbReference type="NCBI Taxonomy" id="1854500"/>
    <lineage>
        <taxon>Bacteria</taxon>
        <taxon>Pseudomonadati</taxon>
        <taxon>Pseudomonadota</taxon>
        <taxon>Alphaproteobacteria</taxon>
        <taxon>Acetobacterales</taxon>
        <taxon>Roseomonadaceae</taxon>
        <taxon>Muricoccus</taxon>
    </lineage>
</organism>
<dbReference type="PROSITE" id="PS51007">
    <property type="entry name" value="CYTC"/>
    <property type="match status" value="1"/>
</dbReference>
<name>A0A502GG76_9PROT</name>
<dbReference type="InterPro" id="IPR050597">
    <property type="entry name" value="Cytochrome_c_Oxidase_Subunit"/>
</dbReference>
<dbReference type="Proteomes" id="UP000317078">
    <property type="component" value="Unassembled WGS sequence"/>
</dbReference>
<protein>
    <submittedName>
        <fullName evidence="9">Cytochrome c</fullName>
    </submittedName>
</protein>
<keyword evidence="3 6" id="KW-0479">Metal-binding</keyword>
<evidence type="ECO:0000256" key="1">
    <source>
        <dbReference type="ARBA" id="ARBA00022448"/>
    </source>
</evidence>
<reference evidence="9 10" key="1">
    <citation type="journal article" date="2019" name="Environ. Microbiol.">
        <title>Species interactions and distinct microbial communities in high Arctic permafrost affected cryosols are associated with the CH4 and CO2 gas fluxes.</title>
        <authorList>
            <person name="Altshuler I."/>
            <person name="Hamel J."/>
            <person name="Turney S."/>
            <person name="Magnuson E."/>
            <person name="Levesque R."/>
            <person name="Greer C."/>
            <person name="Whyte L.G."/>
        </authorList>
    </citation>
    <scope>NUCLEOTIDE SEQUENCE [LARGE SCALE GENOMIC DNA]</scope>
    <source>
        <strain evidence="9 10">S9.3B</strain>
    </source>
</reference>
<evidence type="ECO:0000313" key="10">
    <source>
        <dbReference type="Proteomes" id="UP000317078"/>
    </source>
</evidence>
<dbReference type="GO" id="GO:0046872">
    <property type="term" value="F:metal ion binding"/>
    <property type="evidence" value="ECO:0007669"/>
    <property type="project" value="UniProtKB-KW"/>
</dbReference>
<dbReference type="GO" id="GO:0020037">
    <property type="term" value="F:heme binding"/>
    <property type="evidence" value="ECO:0007669"/>
    <property type="project" value="InterPro"/>
</dbReference>
<keyword evidence="5 6" id="KW-0408">Iron</keyword>
<keyword evidence="4" id="KW-0249">Electron transport</keyword>
<dbReference type="InterPro" id="IPR036909">
    <property type="entry name" value="Cyt_c-like_dom_sf"/>
</dbReference>
<feature type="chain" id="PRO_5021477822" evidence="7">
    <location>
        <begin position="23"/>
        <end position="112"/>
    </location>
</feature>
<evidence type="ECO:0000313" key="9">
    <source>
        <dbReference type="EMBL" id="TPG59723.1"/>
    </source>
</evidence>
<evidence type="ECO:0000256" key="6">
    <source>
        <dbReference type="PROSITE-ProRule" id="PRU00433"/>
    </source>
</evidence>
<keyword evidence="1" id="KW-0813">Transport</keyword>
<dbReference type="AlphaFoldDB" id="A0A502GG76"/>
<keyword evidence="10" id="KW-1185">Reference proteome</keyword>
<evidence type="ECO:0000256" key="4">
    <source>
        <dbReference type="ARBA" id="ARBA00022982"/>
    </source>
</evidence>
<evidence type="ECO:0000256" key="3">
    <source>
        <dbReference type="ARBA" id="ARBA00022723"/>
    </source>
</evidence>
<gene>
    <name evidence="9" type="ORF">EAH89_05680</name>
</gene>
<feature type="domain" description="Cytochrome c" evidence="8">
    <location>
        <begin position="25"/>
        <end position="104"/>
    </location>
</feature>
<accession>A0A502GG76</accession>
<dbReference type="RefSeq" id="WP_140881821.1">
    <property type="nucleotide sequence ID" value="NZ_RCZP01000003.1"/>
</dbReference>
<keyword evidence="7" id="KW-0732">Signal</keyword>
<keyword evidence="2 6" id="KW-0349">Heme</keyword>
<evidence type="ECO:0000256" key="5">
    <source>
        <dbReference type="ARBA" id="ARBA00023004"/>
    </source>
</evidence>
<proteinExistence type="predicted"/>
<dbReference type="EMBL" id="RCZP01000003">
    <property type="protein sequence ID" value="TPG59723.1"/>
    <property type="molecule type" value="Genomic_DNA"/>
</dbReference>
<dbReference type="OrthoDB" id="9808603at2"/>
<dbReference type="Gene3D" id="1.10.760.10">
    <property type="entry name" value="Cytochrome c-like domain"/>
    <property type="match status" value="1"/>
</dbReference>
<dbReference type="InterPro" id="IPR009056">
    <property type="entry name" value="Cyt_c-like_dom"/>
</dbReference>
<dbReference type="PANTHER" id="PTHR33751">
    <property type="entry name" value="CBB3-TYPE CYTOCHROME C OXIDASE SUBUNIT FIXP"/>
    <property type="match status" value="1"/>
</dbReference>
<comment type="caution">
    <text evidence="9">The sequence shown here is derived from an EMBL/GenBank/DDBJ whole genome shotgun (WGS) entry which is preliminary data.</text>
</comment>
<dbReference type="Pfam" id="PF00034">
    <property type="entry name" value="Cytochrom_C"/>
    <property type="match status" value="1"/>
</dbReference>
<evidence type="ECO:0000259" key="8">
    <source>
        <dbReference type="PROSITE" id="PS51007"/>
    </source>
</evidence>
<sequence length="112" mass="11785">MRRAAALAVLLLAGAATAPARAQDGDARSGRRLAAGICSSCHGRDGIATLPEAPNLAGQNPAYVVAQLRAYRDKTRQNEQMTIVAQELTDQQIADLAAWYAAIEVTATIPGR</sequence>